<evidence type="ECO:0000256" key="6">
    <source>
        <dbReference type="SAM" id="MobiDB-lite"/>
    </source>
</evidence>
<sequence length="748" mass="83325">MDPFIYHSGSKALSSLPPATSDIQPPRKKMRKGTKSCVECRRRKIRCTFSSSRPARCNECFSRGVNCIDQEHAPVNLNKSQSRTAEPSYSLRERVAVLESTVEDILRQLGEERGKHLHGGLLKSSFASASHNDYSTNCAPTPPESADSAPKGQNEQAPLLSLFDNHVVSRSAVPGENHESLSMQRESPKYAALRSLLLSLMPPVSDMQKILQTFPYLHGGLLKQYPEICGDNLSRFLADRSGVASPEALGDLAKLLILLVMAIDQSPASFNFHDLQVPLSAISFTHNVLSTVDRMIFSDDDIASTVSGIECLLFAGKHYMVGGRPRRAWRLFRRGIESAQLRGLHLSMNRALPHNDRMSLRHLYIWCSLVCCDRYMSLILGLPYAVPDRFVAPHMQLLEKTAFFETSEGYVYRLCLFYGGIIDRNQDPNNLSLPKTLQLDRELSELSAPFRQGSLDVEPNPGPGDVLLCHFVHNFTRVMLHLPFVLNSDSDAGSRYCRNAALESSRNCIKFYQKIRTDAGLQYTACKMIDFQMFTGAMLLGIHLLGVLKMPQHITLEDAEDWQMLRQAARLFREISSGPYGTVAAQCANVLEMLCGSPEAPKECRNGSQNGCKVTIPYFGTFYLRPGRKFGLPESCQQAYSPGSVQHTGRSDIDSRDYITPSTATPVSDVPRTGRSGDGQSPFLDDRFVSFENILALPNVDFDVSKIPNVDEDMRGWRMDPSLGLDLCLDQGWNLDWLDPSSLPSPPS</sequence>
<dbReference type="Gene3D" id="4.10.240.10">
    <property type="entry name" value="Zn(2)-C6 fungal-type DNA-binding domain"/>
    <property type="match status" value="1"/>
</dbReference>
<evidence type="ECO:0000256" key="3">
    <source>
        <dbReference type="ARBA" id="ARBA00023125"/>
    </source>
</evidence>
<evidence type="ECO:0000313" key="8">
    <source>
        <dbReference type="EMBL" id="KMM71606.1"/>
    </source>
</evidence>
<reference evidence="9" key="3">
    <citation type="journal article" date="2010" name="Genome Res.">
        <title>Population genomic sequencing of Coccidioides fungi reveals recent hybridization and transposon control.</title>
        <authorList>
            <person name="Neafsey D.E."/>
            <person name="Barker B.M."/>
            <person name="Sharpton T.J."/>
            <person name="Stajich J.E."/>
            <person name="Park D.J."/>
            <person name="Whiston E."/>
            <person name="Hung C.-Y."/>
            <person name="McMahan C."/>
            <person name="White J."/>
            <person name="Sykes S."/>
            <person name="Heiman D."/>
            <person name="Young S."/>
            <person name="Zeng Q."/>
            <person name="Abouelleil A."/>
            <person name="Aftuck L."/>
            <person name="Bessette D."/>
            <person name="Brown A."/>
            <person name="FitzGerald M."/>
            <person name="Lui A."/>
            <person name="Macdonald J.P."/>
            <person name="Priest M."/>
            <person name="Orbach M.J."/>
            <person name="Galgiani J.N."/>
            <person name="Kirkland T.N."/>
            <person name="Cole G.T."/>
            <person name="Birren B.W."/>
            <person name="Henn M.R."/>
            <person name="Taylor J.W."/>
            <person name="Rounsley S.D."/>
        </authorList>
    </citation>
    <scope>NUCLEOTIDE SEQUENCE [LARGE SCALE GENOMIC DNA]</scope>
    <source>
        <strain evidence="9">RMSCC 3488</strain>
    </source>
</reference>
<dbReference type="InterPro" id="IPR007219">
    <property type="entry name" value="XnlR_reg_dom"/>
</dbReference>
<reference evidence="9" key="2">
    <citation type="journal article" date="2009" name="Genome Res.">
        <title>Comparative genomic analyses of the human fungal pathogens Coccidioides and their relatives.</title>
        <authorList>
            <person name="Sharpton T.J."/>
            <person name="Stajich J.E."/>
            <person name="Rounsley S.D."/>
            <person name="Gardner M.J."/>
            <person name="Wortman J.R."/>
            <person name="Jordar V.S."/>
            <person name="Maiti R."/>
            <person name="Kodira C.D."/>
            <person name="Neafsey D.E."/>
            <person name="Zeng Q."/>
            <person name="Hung C.-Y."/>
            <person name="McMahan C."/>
            <person name="Muszewska A."/>
            <person name="Grynberg M."/>
            <person name="Mandel M.A."/>
            <person name="Kellner E.M."/>
            <person name="Barker B.M."/>
            <person name="Galgiani J.N."/>
            <person name="Orbach M.J."/>
            <person name="Kirkland T.N."/>
            <person name="Cole G.T."/>
            <person name="Henn M.R."/>
            <person name="Birren B.W."/>
            <person name="Taylor J.W."/>
        </authorList>
    </citation>
    <scope>NUCLEOTIDE SEQUENCE [LARGE SCALE GENOMIC DNA]</scope>
    <source>
        <strain evidence="9">RMSCC 3488</strain>
    </source>
</reference>
<dbReference type="OrthoDB" id="5392779at2759"/>
<dbReference type="SUPFAM" id="SSF57701">
    <property type="entry name" value="Zn2/Cys6 DNA-binding domain"/>
    <property type="match status" value="1"/>
</dbReference>
<dbReference type="AlphaFoldDB" id="A0A0J6FER1"/>
<keyword evidence="5" id="KW-0539">Nucleus</keyword>
<dbReference type="VEuPathDB" id="FungiDB:CPAG_07909"/>
<keyword evidence="3" id="KW-0238">DNA-binding</keyword>
<feature type="region of interest" description="Disordered" evidence="6">
    <location>
        <begin position="1"/>
        <end position="32"/>
    </location>
</feature>
<feature type="compositionally biased region" description="Polar residues" evidence="6">
    <location>
        <begin position="11"/>
        <end position="23"/>
    </location>
</feature>
<dbReference type="PROSITE" id="PS50048">
    <property type="entry name" value="ZN2_CY6_FUNGAL_2"/>
    <property type="match status" value="1"/>
</dbReference>
<feature type="region of interest" description="Disordered" evidence="6">
    <location>
        <begin position="641"/>
        <end position="681"/>
    </location>
</feature>
<proteinExistence type="predicted"/>
<gene>
    <name evidence="8" type="ORF">CPAG_07909</name>
</gene>
<protein>
    <recommendedName>
        <fullName evidence="7">Zn(2)-C6 fungal-type domain-containing protein</fullName>
    </recommendedName>
</protein>
<dbReference type="InterPro" id="IPR036864">
    <property type="entry name" value="Zn2-C6_fun-type_DNA-bd_sf"/>
</dbReference>
<evidence type="ECO:0000256" key="2">
    <source>
        <dbReference type="ARBA" id="ARBA00023015"/>
    </source>
</evidence>
<dbReference type="GO" id="GO:0006351">
    <property type="term" value="P:DNA-templated transcription"/>
    <property type="evidence" value="ECO:0007669"/>
    <property type="project" value="InterPro"/>
</dbReference>
<evidence type="ECO:0000313" key="9">
    <source>
        <dbReference type="Proteomes" id="UP000054567"/>
    </source>
</evidence>
<dbReference type="SMART" id="SM00066">
    <property type="entry name" value="GAL4"/>
    <property type="match status" value="1"/>
</dbReference>
<dbReference type="GO" id="GO:0008270">
    <property type="term" value="F:zinc ion binding"/>
    <property type="evidence" value="ECO:0007669"/>
    <property type="project" value="InterPro"/>
</dbReference>
<keyword evidence="4" id="KW-0804">Transcription</keyword>
<feature type="domain" description="Zn(2)-C6 fungal-type" evidence="7">
    <location>
        <begin position="36"/>
        <end position="67"/>
    </location>
</feature>
<dbReference type="PROSITE" id="PS00463">
    <property type="entry name" value="ZN2_CY6_FUNGAL_1"/>
    <property type="match status" value="1"/>
</dbReference>
<accession>A0A0J6FER1</accession>
<feature type="region of interest" description="Disordered" evidence="6">
    <location>
        <begin position="133"/>
        <end position="154"/>
    </location>
</feature>
<evidence type="ECO:0000256" key="1">
    <source>
        <dbReference type="ARBA" id="ARBA00022723"/>
    </source>
</evidence>
<evidence type="ECO:0000256" key="5">
    <source>
        <dbReference type="ARBA" id="ARBA00023242"/>
    </source>
</evidence>
<reference evidence="8 9" key="1">
    <citation type="submission" date="2007-06" db="EMBL/GenBank/DDBJ databases">
        <title>The Genome Sequence of Coccidioides posadasii RMSCC_3488.</title>
        <authorList>
            <consortium name="Coccidioides Genome Resources Consortium"/>
            <consortium name="The Broad Institute Genome Sequencing Platform"/>
            <person name="Henn M.R."/>
            <person name="Sykes S."/>
            <person name="Young S."/>
            <person name="Jaffe D."/>
            <person name="Berlin A."/>
            <person name="Alvarez P."/>
            <person name="Butler J."/>
            <person name="Gnerre S."/>
            <person name="Grabherr M."/>
            <person name="Mauceli E."/>
            <person name="Brockman W."/>
            <person name="Kodira C."/>
            <person name="Alvarado L."/>
            <person name="Zeng Q."/>
            <person name="Crawford M."/>
            <person name="Antoine C."/>
            <person name="Devon K."/>
            <person name="Galgiani J."/>
            <person name="Orsborn K."/>
            <person name="Lewis M.L."/>
            <person name="Nusbaum C."/>
            <person name="Galagan J."/>
            <person name="Birren B."/>
        </authorList>
    </citation>
    <scope>NUCLEOTIDE SEQUENCE [LARGE SCALE GENOMIC DNA]</scope>
    <source>
        <strain evidence="8 9">RMSCC 3488</strain>
    </source>
</reference>
<dbReference type="CDD" id="cd12148">
    <property type="entry name" value="fungal_TF_MHR"/>
    <property type="match status" value="1"/>
</dbReference>
<evidence type="ECO:0000256" key="4">
    <source>
        <dbReference type="ARBA" id="ARBA00023163"/>
    </source>
</evidence>
<organism evidence="8 9">
    <name type="scientific">Coccidioides posadasii RMSCC 3488</name>
    <dbReference type="NCBI Taxonomy" id="454284"/>
    <lineage>
        <taxon>Eukaryota</taxon>
        <taxon>Fungi</taxon>
        <taxon>Dikarya</taxon>
        <taxon>Ascomycota</taxon>
        <taxon>Pezizomycotina</taxon>
        <taxon>Eurotiomycetes</taxon>
        <taxon>Eurotiomycetidae</taxon>
        <taxon>Onygenales</taxon>
        <taxon>Onygenaceae</taxon>
        <taxon>Coccidioides</taxon>
    </lineage>
</organism>
<keyword evidence="1" id="KW-0479">Metal-binding</keyword>
<dbReference type="SMART" id="SM00906">
    <property type="entry name" value="Fungal_trans"/>
    <property type="match status" value="1"/>
</dbReference>
<dbReference type="Proteomes" id="UP000054567">
    <property type="component" value="Unassembled WGS sequence"/>
</dbReference>
<dbReference type="PANTHER" id="PTHR47840:SF1">
    <property type="entry name" value="ZN(II)2CYS6 TRANSCRIPTION FACTOR (EUROFUNG)"/>
    <property type="match status" value="1"/>
</dbReference>
<keyword evidence="2" id="KW-0805">Transcription regulation</keyword>
<evidence type="ECO:0000259" key="7">
    <source>
        <dbReference type="PROSITE" id="PS50048"/>
    </source>
</evidence>
<dbReference type="InterPro" id="IPR001138">
    <property type="entry name" value="Zn2Cys6_DnaBD"/>
</dbReference>
<dbReference type="CDD" id="cd00067">
    <property type="entry name" value="GAL4"/>
    <property type="match status" value="1"/>
</dbReference>
<name>A0A0J6FER1_COCPO</name>
<dbReference type="GO" id="GO:0000981">
    <property type="term" value="F:DNA-binding transcription factor activity, RNA polymerase II-specific"/>
    <property type="evidence" value="ECO:0007669"/>
    <property type="project" value="InterPro"/>
</dbReference>
<dbReference type="GO" id="GO:0003677">
    <property type="term" value="F:DNA binding"/>
    <property type="evidence" value="ECO:0007669"/>
    <property type="project" value="UniProtKB-KW"/>
</dbReference>
<dbReference type="EMBL" id="DS268113">
    <property type="protein sequence ID" value="KMM71606.1"/>
    <property type="molecule type" value="Genomic_DNA"/>
</dbReference>
<dbReference type="PANTHER" id="PTHR47840">
    <property type="entry name" value="ZN(II)2CYS6 TRANSCRIPTION FACTOR (EUROFUNG)-RELATED"/>
    <property type="match status" value="1"/>
</dbReference>